<gene>
    <name evidence="2" type="ORF">HW347_12095</name>
</gene>
<comment type="caution">
    <text evidence="2">The sequence shown here is derived from an EMBL/GenBank/DDBJ whole genome shotgun (WGS) entry which is preliminary data.</text>
</comment>
<keyword evidence="1" id="KW-0732">Signal</keyword>
<evidence type="ECO:0008006" key="4">
    <source>
        <dbReference type="Google" id="ProtNLM"/>
    </source>
</evidence>
<proteinExistence type="predicted"/>
<protein>
    <recommendedName>
        <fullName evidence="4">Outer membrane protein beta-barrel domain-containing protein</fullName>
    </recommendedName>
</protein>
<sequence length="194" mass="22216">MKFIKLLLFLCISQIINAQTNDFSKSDKITTIGVFLDTYLIDFYDGLDVGSTVSYSRDFYRKGKHSFAYNPSLGFFNSINTENRYILGFGAQYRFEFTKRLNVRVNLGVNYILTKFLYDRFEYNAQNEQIAQNSIKSNFGPSFGLQYSYDLFKIKSASFAPVLGYKLIKLDGGNYSRPTEGFSSSISLGILCKF</sequence>
<accession>A0ABS5WF48</accession>
<name>A0ABS5WF48_9FLAO</name>
<evidence type="ECO:0000256" key="1">
    <source>
        <dbReference type="SAM" id="SignalP"/>
    </source>
</evidence>
<dbReference type="Proteomes" id="UP000740413">
    <property type="component" value="Unassembled WGS sequence"/>
</dbReference>
<reference evidence="2 3" key="1">
    <citation type="submission" date="2020-06" db="EMBL/GenBank/DDBJ databases">
        <authorList>
            <person name="Isaeva M.P."/>
            <person name="Chernysheva N.Y."/>
        </authorList>
    </citation>
    <scope>NUCLEOTIDE SEQUENCE [LARGE SCALE GENOMIC DNA]</scope>
    <source>
        <strain evidence="2 3">KMM 6746</strain>
    </source>
</reference>
<organism evidence="2 3">
    <name type="scientific">Zobellia barbeyronii</name>
    <dbReference type="NCBI Taxonomy" id="2748009"/>
    <lineage>
        <taxon>Bacteria</taxon>
        <taxon>Pseudomonadati</taxon>
        <taxon>Bacteroidota</taxon>
        <taxon>Flavobacteriia</taxon>
        <taxon>Flavobacteriales</taxon>
        <taxon>Flavobacteriaceae</taxon>
        <taxon>Zobellia</taxon>
    </lineage>
</organism>
<feature type="signal peptide" evidence="1">
    <location>
        <begin position="1"/>
        <end position="18"/>
    </location>
</feature>
<evidence type="ECO:0000313" key="3">
    <source>
        <dbReference type="Proteomes" id="UP000740413"/>
    </source>
</evidence>
<dbReference type="RefSeq" id="WP_214612072.1">
    <property type="nucleotide sequence ID" value="NZ_JACATN010000003.1"/>
</dbReference>
<feature type="chain" id="PRO_5046976856" description="Outer membrane protein beta-barrel domain-containing protein" evidence="1">
    <location>
        <begin position="19"/>
        <end position="194"/>
    </location>
</feature>
<reference evidence="3" key="2">
    <citation type="submission" date="2023-07" db="EMBL/GenBank/DDBJ databases">
        <title>Zobellia barbeyronii sp. nov., a new marine flavobacterium, isolated from green and red algae.</title>
        <authorList>
            <person name="Nedashkovskaya O.I."/>
            <person name="Otstavnykh N."/>
            <person name="Zhukova N."/>
            <person name="Guzev K."/>
            <person name="Chausova V."/>
            <person name="Tekutyeva L."/>
            <person name="Mikhailov V."/>
            <person name="Isaeva M."/>
        </authorList>
    </citation>
    <scope>NUCLEOTIDE SEQUENCE [LARGE SCALE GENOMIC DNA]</scope>
    <source>
        <strain evidence="3">KMM 6746</strain>
    </source>
</reference>
<dbReference type="EMBL" id="JACATN010000003">
    <property type="protein sequence ID" value="MBT2162009.1"/>
    <property type="molecule type" value="Genomic_DNA"/>
</dbReference>
<evidence type="ECO:0000313" key="2">
    <source>
        <dbReference type="EMBL" id="MBT2162009.1"/>
    </source>
</evidence>
<keyword evidence="3" id="KW-1185">Reference proteome</keyword>